<dbReference type="Proteomes" id="UP000280368">
    <property type="component" value="Unassembled WGS sequence"/>
</dbReference>
<dbReference type="EMBL" id="REFH01000011">
    <property type="protein sequence ID" value="RMA73105.1"/>
    <property type="molecule type" value="Genomic_DNA"/>
</dbReference>
<organism evidence="2 3">
    <name type="scientific">Flavobacterium weaverense</name>
    <dbReference type="NCBI Taxonomy" id="271156"/>
    <lineage>
        <taxon>Bacteria</taxon>
        <taxon>Pseudomonadati</taxon>
        <taxon>Bacteroidota</taxon>
        <taxon>Flavobacteriia</taxon>
        <taxon>Flavobacteriales</taxon>
        <taxon>Flavobacteriaceae</taxon>
        <taxon>Flavobacterium</taxon>
    </lineage>
</organism>
<protein>
    <submittedName>
        <fullName evidence="2">Glycosyltransferase involved in cell wall biosynthesis</fullName>
    </submittedName>
</protein>
<keyword evidence="3" id="KW-1185">Reference proteome</keyword>
<dbReference type="InterPro" id="IPR050194">
    <property type="entry name" value="Glycosyltransferase_grp1"/>
</dbReference>
<reference evidence="2 3" key="1">
    <citation type="submission" date="2018-10" db="EMBL/GenBank/DDBJ databases">
        <title>Genomic Encyclopedia of Archaeal and Bacterial Type Strains, Phase II (KMG-II): from individual species to whole genera.</title>
        <authorList>
            <person name="Goeker M."/>
        </authorList>
    </citation>
    <scope>NUCLEOTIDE SEQUENCE [LARGE SCALE GENOMIC DNA]</scope>
    <source>
        <strain evidence="2 3">DSM 19727</strain>
    </source>
</reference>
<dbReference type="GO" id="GO:0016757">
    <property type="term" value="F:glycosyltransferase activity"/>
    <property type="evidence" value="ECO:0007669"/>
    <property type="project" value="InterPro"/>
</dbReference>
<dbReference type="Gene3D" id="3.40.50.2000">
    <property type="entry name" value="Glycogen Phosphorylase B"/>
    <property type="match status" value="2"/>
</dbReference>
<dbReference type="CDD" id="cd03801">
    <property type="entry name" value="GT4_PimA-like"/>
    <property type="match status" value="1"/>
</dbReference>
<evidence type="ECO:0000313" key="3">
    <source>
        <dbReference type="Proteomes" id="UP000280368"/>
    </source>
</evidence>
<gene>
    <name evidence="2" type="ORF">BC961_2709</name>
</gene>
<keyword evidence="2" id="KW-0808">Transferase</keyword>
<comment type="caution">
    <text evidence="2">The sequence shown here is derived from an EMBL/GenBank/DDBJ whole genome shotgun (WGS) entry which is preliminary data.</text>
</comment>
<dbReference type="PANTHER" id="PTHR45947:SF3">
    <property type="entry name" value="SULFOQUINOVOSYL TRANSFERASE SQD2"/>
    <property type="match status" value="1"/>
</dbReference>
<sequence>MKQKKIIILTPSFKLIGGVANHYLGLNEHWTHDVKYHFYGKRKKLPAIVTFGFDLLSYIFKLIFNRPDIVIVNPSLRSYQLIRDGIYLLIAKTLRVEVVTFFHGWDELCAVKLKKNSFLFNLTYNKSLLIYVLASSFKKQLLEIGIKTNIKITTTKVSDNLLSNFKIESRTGKISSILFLARIIRTKGIFIVLNSFAIIQKKFPQLNLVIVGDGTDMKEVKEYVLQLKLSNVSFKGELFGEQIANEFKKSELYILPSYSEGMPTSVLEAMAFGMPIITRPLGGLNDFFKQHLMGALVTSFDPNDFAIEVEKYLLDSQLTRKIANFNHCYAKKRFMASKVAENIELDITTSLVLIQPFAK</sequence>
<dbReference type="RefSeq" id="WP_121926277.1">
    <property type="nucleotide sequence ID" value="NZ_CBCSGA010000013.1"/>
</dbReference>
<dbReference type="OrthoDB" id="139410at2"/>
<name>A0A3L9ZRQ8_9FLAO</name>
<evidence type="ECO:0000313" key="2">
    <source>
        <dbReference type="EMBL" id="RMA73105.1"/>
    </source>
</evidence>
<dbReference type="AlphaFoldDB" id="A0A3L9ZRQ8"/>
<dbReference type="Pfam" id="PF00534">
    <property type="entry name" value="Glycos_transf_1"/>
    <property type="match status" value="1"/>
</dbReference>
<accession>A0A3L9ZRQ8</accession>
<dbReference type="PANTHER" id="PTHR45947">
    <property type="entry name" value="SULFOQUINOVOSYL TRANSFERASE SQD2"/>
    <property type="match status" value="1"/>
</dbReference>
<dbReference type="SUPFAM" id="SSF53756">
    <property type="entry name" value="UDP-Glycosyltransferase/glycogen phosphorylase"/>
    <property type="match status" value="1"/>
</dbReference>
<proteinExistence type="predicted"/>
<feature type="domain" description="Glycosyl transferase family 1" evidence="1">
    <location>
        <begin position="176"/>
        <end position="324"/>
    </location>
</feature>
<evidence type="ECO:0000259" key="1">
    <source>
        <dbReference type="Pfam" id="PF00534"/>
    </source>
</evidence>
<dbReference type="InterPro" id="IPR001296">
    <property type="entry name" value="Glyco_trans_1"/>
</dbReference>